<protein>
    <submittedName>
        <fullName evidence="3">Survival motor neuron interacting protein 1-domain-containing protein</fullName>
    </submittedName>
</protein>
<evidence type="ECO:0000313" key="3">
    <source>
        <dbReference type="EMBL" id="KAK7208005.1"/>
    </source>
</evidence>
<dbReference type="RefSeq" id="XP_064771038.1">
    <property type="nucleotide sequence ID" value="XM_064911707.1"/>
</dbReference>
<evidence type="ECO:0000256" key="2">
    <source>
        <dbReference type="SAM" id="MobiDB-lite"/>
    </source>
</evidence>
<dbReference type="Proteomes" id="UP001498771">
    <property type="component" value="Unassembled WGS sequence"/>
</dbReference>
<proteinExistence type="inferred from homology"/>
<dbReference type="PANTHER" id="PTHR12794:SF0">
    <property type="entry name" value="GEM-ASSOCIATED PROTEIN 2"/>
    <property type="match status" value="1"/>
</dbReference>
<feature type="non-terminal residue" evidence="3">
    <location>
        <position position="323"/>
    </location>
</feature>
<keyword evidence="4" id="KW-1185">Reference proteome</keyword>
<comment type="similarity">
    <text evidence="1">Belongs to the gemin-2 family.</text>
</comment>
<accession>A0ABR1FDV0</accession>
<sequence>MSALKRSASVLSDRDDDDDKYAKTDSLVGMQVDLSNLGDMDDYDEEEDEEEEDETTSDYQEDQLPVYKPRSSTIRLGSVTAGPLDPATGQRGALPIAPEDASAITLNYDEDSNGLPEDAMAYLRSVRREAAGRPSFVTVTKRAAPVPSVIQAATTPPETDQRPIRDAKVDKKWHQYAISQYKFTRNLYSSSYDRLPSSLTRADLPSSLAAWREYIQSPDHPPEISTLALLEQEDVFRLFKYYQRWITGSLSPEMSNWLFALLVRVADIVPAQEISILRQLCQKCISVKQTTEVLSTTSLATIDMVISVVSDFFAQRDLAFYLF</sequence>
<gene>
    <name evidence="3" type="ORF">BZA70DRAFT_272709</name>
</gene>
<evidence type="ECO:0000256" key="1">
    <source>
        <dbReference type="ARBA" id="ARBA00025758"/>
    </source>
</evidence>
<dbReference type="GeneID" id="90037219"/>
<reference evidence="3 4" key="1">
    <citation type="submission" date="2024-03" db="EMBL/GenBank/DDBJ databases">
        <title>Genome-scale model development and genomic sequencing of the oleaginous clade Lipomyces.</title>
        <authorList>
            <consortium name="Lawrence Berkeley National Laboratory"/>
            <person name="Czajka J.J."/>
            <person name="Han Y."/>
            <person name="Kim J."/>
            <person name="Mondo S.J."/>
            <person name="Hofstad B.A."/>
            <person name="Robles A."/>
            <person name="Haridas S."/>
            <person name="Riley R."/>
            <person name="LaButti K."/>
            <person name="Pangilinan J."/>
            <person name="Andreopoulos W."/>
            <person name="Lipzen A."/>
            <person name="Yan J."/>
            <person name="Wang M."/>
            <person name="Ng V."/>
            <person name="Grigoriev I.V."/>
            <person name="Spatafora J.W."/>
            <person name="Magnuson J.K."/>
            <person name="Baker S.E."/>
            <person name="Pomraning K.R."/>
        </authorList>
    </citation>
    <scope>NUCLEOTIDE SEQUENCE [LARGE SCALE GENOMIC DNA]</scope>
    <source>
        <strain evidence="3 4">Phaff 52-87</strain>
    </source>
</reference>
<feature type="region of interest" description="Disordered" evidence="2">
    <location>
        <begin position="1"/>
        <end position="74"/>
    </location>
</feature>
<dbReference type="Gene3D" id="1.20.58.1070">
    <property type="match status" value="1"/>
</dbReference>
<dbReference type="InterPro" id="IPR035426">
    <property type="entry name" value="Gemin2/Brr1"/>
</dbReference>
<dbReference type="PANTHER" id="PTHR12794">
    <property type="entry name" value="GEMIN2"/>
    <property type="match status" value="1"/>
</dbReference>
<dbReference type="EMBL" id="JBBJBU010000001">
    <property type="protein sequence ID" value="KAK7208005.1"/>
    <property type="molecule type" value="Genomic_DNA"/>
</dbReference>
<feature type="compositionally biased region" description="Acidic residues" evidence="2">
    <location>
        <begin position="39"/>
        <end position="61"/>
    </location>
</feature>
<comment type="caution">
    <text evidence="3">The sequence shown here is derived from an EMBL/GenBank/DDBJ whole genome shotgun (WGS) entry which is preliminary data.</text>
</comment>
<name>A0ABR1FDV0_9ASCO</name>
<dbReference type="Pfam" id="PF04938">
    <property type="entry name" value="SIP1"/>
    <property type="match status" value="1"/>
</dbReference>
<organism evidence="3 4">
    <name type="scientific">Myxozyma melibiosi</name>
    <dbReference type="NCBI Taxonomy" id="54550"/>
    <lineage>
        <taxon>Eukaryota</taxon>
        <taxon>Fungi</taxon>
        <taxon>Dikarya</taxon>
        <taxon>Ascomycota</taxon>
        <taxon>Saccharomycotina</taxon>
        <taxon>Lipomycetes</taxon>
        <taxon>Lipomycetales</taxon>
        <taxon>Lipomycetaceae</taxon>
        <taxon>Myxozyma</taxon>
    </lineage>
</organism>
<evidence type="ECO:0000313" key="4">
    <source>
        <dbReference type="Proteomes" id="UP001498771"/>
    </source>
</evidence>